<keyword evidence="4" id="KW-1185">Reference proteome</keyword>
<evidence type="ECO:0000313" key="3">
    <source>
        <dbReference type="EMBL" id="MBC5616362.1"/>
    </source>
</evidence>
<keyword evidence="3" id="KW-0255">Endonuclease</keyword>
<keyword evidence="1" id="KW-0732">Signal</keyword>
<gene>
    <name evidence="3" type="ORF">H8S08_04910</name>
</gene>
<dbReference type="InterPro" id="IPR036691">
    <property type="entry name" value="Endo/exonu/phosph_ase_sf"/>
</dbReference>
<sequence length="335" mass="37944">MRPIRLLSVLLCATAFCCGTAAGTEPDRIRIACYNVESLFDTVPDPSAGDAEFTPHSPRRWNTERYRMKINHISRVIDDLDADLLALAEVENEAVVRDLMYAMRSDYNYIHRNSGDPRGMDVVLLYRGSRFFPTRVRQVFGRGLTRSLLTVDGELLGESVTLILCHLPSQMNAARYRAEAFRSLRRTVDSLLTGSPQRKLVVLGDFNAEPDARESRKILHVRPETALRNAPADPSALYTPFVGLRRQGYGTLVYRDRRQLFDYILVSGAFASGNGLRYGGRCGIFVRDYLIHRSGPWKGYPIRTFQAGRYTGGYSDHLPVFLDFENKKPESPEVR</sequence>
<feature type="domain" description="Endonuclease/exonuclease/phosphatase" evidence="2">
    <location>
        <begin position="31"/>
        <end position="324"/>
    </location>
</feature>
<reference evidence="3 4" key="1">
    <citation type="submission" date="2020-08" db="EMBL/GenBank/DDBJ databases">
        <title>Genome public.</title>
        <authorList>
            <person name="Liu C."/>
            <person name="Sun Q."/>
        </authorList>
    </citation>
    <scope>NUCLEOTIDE SEQUENCE [LARGE SCALE GENOMIC DNA]</scope>
    <source>
        <strain evidence="3 4">New-7</strain>
    </source>
</reference>
<dbReference type="PANTHER" id="PTHR42834">
    <property type="entry name" value="ENDONUCLEASE/EXONUCLEASE/PHOSPHATASE FAMILY PROTEIN (AFU_ORTHOLOGUE AFUA_3G09210)"/>
    <property type="match status" value="1"/>
</dbReference>
<evidence type="ECO:0000313" key="4">
    <source>
        <dbReference type="Proteomes" id="UP000636891"/>
    </source>
</evidence>
<keyword evidence="3" id="KW-0378">Hydrolase</keyword>
<dbReference type="PANTHER" id="PTHR42834:SF1">
    <property type="entry name" value="ENDONUCLEASE_EXONUCLEASE_PHOSPHATASE FAMILY PROTEIN (AFU_ORTHOLOGUE AFUA_3G09210)"/>
    <property type="match status" value="1"/>
</dbReference>
<protein>
    <submittedName>
        <fullName evidence="3">Endonuclease/exonuclease/phosphatase family protein</fullName>
    </submittedName>
</protein>
<dbReference type="SUPFAM" id="SSF56219">
    <property type="entry name" value="DNase I-like"/>
    <property type="match status" value="1"/>
</dbReference>
<proteinExistence type="predicted"/>
<accession>A0ABR7CLB2</accession>
<keyword evidence="3" id="KW-0540">Nuclease</keyword>
<dbReference type="Gene3D" id="3.60.10.10">
    <property type="entry name" value="Endonuclease/exonuclease/phosphatase"/>
    <property type="match status" value="1"/>
</dbReference>
<dbReference type="Pfam" id="PF19580">
    <property type="entry name" value="Exo_endo_phos_3"/>
    <property type="match status" value="1"/>
</dbReference>
<comment type="caution">
    <text evidence="3">The sequence shown here is derived from an EMBL/GenBank/DDBJ whole genome shotgun (WGS) entry which is preliminary data.</text>
</comment>
<dbReference type="RefSeq" id="WP_118655565.1">
    <property type="nucleotide sequence ID" value="NZ_JACOOK010000002.1"/>
</dbReference>
<feature type="signal peptide" evidence="1">
    <location>
        <begin position="1"/>
        <end position="21"/>
    </location>
</feature>
<feature type="chain" id="PRO_5047209386" evidence="1">
    <location>
        <begin position="22"/>
        <end position="335"/>
    </location>
</feature>
<dbReference type="GO" id="GO:0004519">
    <property type="term" value="F:endonuclease activity"/>
    <property type="evidence" value="ECO:0007669"/>
    <property type="project" value="UniProtKB-KW"/>
</dbReference>
<dbReference type="EMBL" id="JACOOK010000002">
    <property type="protein sequence ID" value="MBC5616362.1"/>
    <property type="molecule type" value="Genomic_DNA"/>
</dbReference>
<organism evidence="3 4">
    <name type="scientific">Alistipes hominis</name>
    <dbReference type="NCBI Taxonomy" id="2763015"/>
    <lineage>
        <taxon>Bacteria</taxon>
        <taxon>Pseudomonadati</taxon>
        <taxon>Bacteroidota</taxon>
        <taxon>Bacteroidia</taxon>
        <taxon>Bacteroidales</taxon>
        <taxon>Rikenellaceae</taxon>
        <taxon>Alistipes</taxon>
    </lineage>
</organism>
<dbReference type="Proteomes" id="UP000636891">
    <property type="component" value="Unassembled WGS sequence"/>
</dbReference>
<name>A0ABR7CLB2_9BACT</name>
<dbReference type="InterPro" id="IPR005135">
    <property type="entry name" value="Endo/exonuclease/phosphatase"/>
</dbReference>
<evidence type="ECO:0000259" key="2">
    <source>
        <dbReference type="Pfam" id="PF19580"/>
    </source>
</evidence>
<evidence type="ECO:0000256" key="1">
    <source>
        <dbReference type="SAM" id="SignalP"/>
    </source>
</evidence>